<name>A0ACC2L045_PERAE</name>
<keyword evidence="2" id="KW-1185">Reference proteome</keyword>
<dbReference type="EMBL" id="CM056814">
    <property type="protein sequence ID" value="KAJ8626447.1"/>
    <property type="molecule type" value="Genomic_DNA"/>
</dbReference>
<protein>
    <submittedName>
        <fullName evidence="1">Uncharacterized protein</fullName>
    </submittedName>
</protein>
<gene>
    <name evidence="1" type="ORF">MRB53_019754</name>
</gene>
<evidence type="ECO:0000313" key="1">
    <source>
        <dbReference type="EMBL" id="KAJ8626447.1"/>
    </source>
</evidence>
<sequence>MKSPAEVIGLGMSVVFILLLFAKLIWKKIRGTESTAVSEAQMTSDSETEREDSIKGLKPVAVASLPIMEFNKEAFCSRDDPHCSICLEEYRDKELLRTLPRCGHNFHHSCIDMWLQKQSTCPVCRLSLHDSFKAKQMVSPTFSTAV</sequence>
<reference evidence="1 2" key="1">
    <citation type="journal article" date="2022" name="Hortic Res">
        <title>A haplotype resolved chromosomal level avocado genome allows analysis of novel avocado genes.</title>
        <authorList>
            <person name="Nath O."/>
            <person name="Fletcher S.J."/>
            <person name="Hayward A."/>
            <person name="Shaw L.M."/>
            <person name="Masouleh A.K."/>
            <person name="Furtado A."/>
            <person name="Henry R.J."/>
            <person name="Mitter N."/>
        </authorList>
    </citation>
    <scope>NUCLEOTIDE SEQUENCE [LARGE SCALE GENOMIC DNA]</scope>
    <source>
        <strain evidence="2">cv. Hass</strain>
    </source>
</reference>
<proteinExistence type="predicted"/>
<evidence type="ECO:0000313" key="2">
    <source>
        <dbReference type="Proteomes" id="UP001234297"/>
    </source>
</evidence>
<organism evidence="1 2">
    <name type="scientific">Persea americana</name>
    <name type="common">Avocado</name>
    <dbReference type="NCBI Taxonomy" id="3435"/>
    <lineage>
        <taxon>Eukaryota</taxon>
        <taxon>Viridiplantae</taxon>
        <taxon>Streptophyta</taxon>
        <taxon>Embryophyta</taxon>
        <taxon>Tracheophyta</taxon>
        <taxon>Spermatophyta</taxon>
        <taxon>Magnoliopsida</taxon>
        <taxon>Magnoliidae</taxon>
        <taxon>Laurales</taxon>
        <taxon>Lauraceae</taxon>
        <taxon>Persea</taxon>
    </lineage>
</organism>
<comment type="caution">
    <text evidence="1">The sequence shown here is derived from an EMBL/GenBank/DDBJ whole genome shotgun (WGS) entry which is preliminary data.</text>
</comment>
<dbReference type="Proteomes" id="UP001234297">
    <property type="component" value="Chromosome 6"/>
</dbReference>
<accession>A0ACC2L045</accession>